<reference evidence="1" key="3">
    <citation type="journal article" date="2017" name="Nature">
        <title>Genome sequence of the progenitor of the wheat D genome Aegilops tauschii.</title>
        <authorList>
            <person name="Luo M.C."/>
            <person name="Gu Y.Q."/>
            <person name="Puiu D."/>
            <person name="Wang H."/>
            <person name="Twardziok S.O."/>
            <person name="Deal K.R."/>
            <person name="Huo N."/>
            <person name="Zhu T."/>
            <person name="Wang L."/>
            <person name="Wang Y."/>
            <person name="McGuire P.E."/>
            <person name="Liu S."/>
            <person name="Long H."/>
            <person name="Ramasamy R.K."/>
            <person name="Rodriguez J.C."/>
            <person name="Van S.L."/>
            <person name="Yuan L."/>
            <person name="Wang Z."/>
            <person name="Xia Z."/>
            <person name="Xiao L."/>
            <person name="Anderson O.D."/>
            <person name="Ouyang S."/>
            <person name="Liang Y."/>
            <person name="Zimin A.V."/>
            <person name="Pertea G."/>
            <person name="Qi P."/>
            <person name="Bennetzen J.L."/>
            <person name="Dai X."/>
            <person name="Dawson M.W."/>
            <person name="Muller H.G."/>
            <person name="Kugler K."/>
            <person name="Rivarola-Duarte L."/>
            <person name="Spannagl M."/>
            <person name="Mayer K.F.X."/>
            <person name="Lu F.H."/>
            <person name="Bevan M.W."/>
            <person name="Leroy P."/>
            <person name="Li P."/>
            <person name="You F.M."/>
            <person name="Sun Q."/>
            <person name="Liu Z."/>
            <person name="Lyons E."/>
            <person name="Wicker T."/>
            <person name="Salzberg S.L."/>
            <person name="Devos K.M."/>
            <person name="Dvorak J."/>
        </authorList>
    </citation>
    <scope>NUCLEOTIDE SEQUENCE [LARGE SCALE GENOMIC DNA]</scope>
    <source>
        <strain evidence="1">cv. AL8/78</strain>
    </source>
</reference>
<reference evidence="1" key="4">
    <citation type="submission" date="2019-03" db="UniProtKB">
        <authorList>
            <consortium name="EnsemblPlants"/>
        </authorList>
    </citation>
    <scope>IDENTIFICATION</scope>
</reference>
<organism evidence="1 2">
    <name type="scientific">Aegilops tauschii subsp. strangulata</name>
    <name type="common">Goatgrass</name>
    <dbReference type="NCBI Taxonomy" id="200361"/>
    <lineage>
        <taxon>Eukaryota</taxon>
        <taxon>Viridiplantae</taxon>
        <taxon>Streptophyta</taxon>
        <taxon>Embryophyta</taxon>
        <taxon>Tracheophyta</taxon>
        <taxon>Spermatophyta</taxon>
        <taxon>Magnoliopsida</taxon>
        <taxon>Liliopsida</taxon>
        <taxon>Poales</taxon>
        <taxon>Poaceae</taxon>
        <taxon>BOP clade</taxon>
        <taxon>Pooideae</taxon>
        <taxon>Triticodae</taxon>
        <taxon>Triticeae</taxon>
        <taxon>Triticinae</taxon>
        <taxon>Aegilops</taxon>
    </lineage>
</organism>
<name>A0A453ECW3_AEGTS</name>
<dbReference type="AlphaFoldDB" id="A0A453ECW3"/>
<dbReference type="EnsemblPlants" id="AET3Gv20298500.2">
    <property type="protein sequence ID" value="AET3Gv20298500.2"/>
    <property type="gene ID" value="AET3Gv20298500"/>
</dbReference>
<reference evidence="2" key="2">
    <citation type="journal article" date="2017" name="Nat. Plants">
        <title>The Aegilops tauschii genome reveals multiple impacts of transposons.</title>
        <authorList>
            <person name="Zhao G."/>
            <person name="Zou C."/>
            <person name="Li K."/>
            <person name="Wang K."/>
            <person name="Li T."/>
            <person name="Gao L."/>
            <person name="Zhang X."/>
            <person name="Wang H."/>
            <person name="Yang Z."/>
            <person name="Liu X."/>
            <person name="Jiang W."/>
            <person name="Mao L."/>
            <person name="Kong X."/>
            <person name="Jiao Y."/>
            <person name="Jia J."/>
        </authorList>
    </citation>
    <scope>NUCLEOTIDE SEQUENCE [LARGE SCALE GENOMIC DNA]</scope>
    <source>
        <strain evidence="2">cv. AL8/78</strain>
    </source>
</reference>
<keyword evidence="2" id="KW-1185">Reference proteome</keyword>
<reference evidence="2" key="1">
    <citation type="journal article" date="2014" name="Science">
        <title>Ancient hybridizations among the ancestral genomes of bread wheat.</title>
        <authorList>
            <consortium name="International Wheat Genome Sequencing Consortium,"/>
            <person name="Marcussen T."/>
            <person name="Sandve S.R."/>
            <person name="Heier L."/>
            <person name="Spannagl M."/>
            <person name="Pfeifer M."/>
            <person name="Jakobsen K.S."/>
            <person name="Wulff B.B."/>
            <person name="Steuernagel B."/>
            <person name="Mayer K.F."/>
            <person name="Olsen O.A."/>
        </authorList>
    </citation>
    <scope>NUCLEOTIDE SEQUENCE [LARGE SCALE GENOMIC DNA]</scope>
    <source>
        <strain evidence="2">cv. AL8/78</strain>
    </source>
</reference>
<dbReference type="Proteomes" id="UP000015105">
    <property type="component" value="Chromosome 3D"/>
</dbReference>
<evidence type="ECO:0000313" key="1">
    <source>
        <dbReference type="EnsemblPlants" id="AET3Gv20298500.2"/>
    </source>
</evidence>
<accession>A0A453ECW3</accession>
<proteinExistence type="predicted"/>
<dbReference type="Gramene" id="AET3Gv20298500.2">
    <property type="protein sequence ID" value="AET3Gv20298500.2"/>
    <property type="gene ID" value="AET3Gv20298500"/>
</dbReference>
<protein>
    <submittedName>
        <fullName evidence="1">Uncharacterized protein</fullName>
    </submittedName>
</protein>
<evidence type="ECO:0000313" key="2">
    <source>
        <dbReference type="Proteomes" id="UP000015105"/>
    </source>
</evidence>
<reference evidence="1" key="5">
    <citation type="journal article" date="2021" name="G3 (Bethesda)">
        <title>Aegilops tauschii genome assembly Aet v5.0 features greater sequence contiguity and improved annotation.</title>
        <authorList>
            <person name="Wang L."/>
            <person name="Zhu T."/>
            <person name="Rodriguez J.C."/>
            <person name="Deal K.R."/>
            <person name="Dubcovsky J."/>
            <person name="McGuire P.E."/>
            <person name="Lux T."/>
            <person name="Spannagl M."/>
            <person name="Mayer K.F.X."/>
            <person name="Baldrich P."/>
            <person name="Meyers B.C."/>
            <person name="Huo N."/>
            <person name="Gu Y.Q."/>
            <person name="Zhou H."/>
            <person name="Devos K.M."/>
            <person name="Bennetzen J.L."/>
            <person name="Unver T."/>
            <person name="Budak H."/>
            <person name="Gulick P.J."/>
            <person name="Galiba G."/>
            <person name="Kalapos B."/>
            <person name="Nelson D.R."/>
            <person name="Li P."/>
            <person name="You F.M."/>
            <person name="Luo M.C."/>
            <person name="Dvorak J."/>
        </authorList>
    </citation>
    <scope>NUCLEOTIDE SEQUENCE [LARGE SCALE GENOMIC DNA]</scope>
    <source>
        <strain evidence="1">cv. AL8/78</strain>
    </source>
</reference>
<sequence>TACSTKNSHFFLLRPKPNTEATKPEIQHLNRGDLSCYILLSSPVLT</sequence>